<evidence type="ECO:0000313" key="2">
    <source>
        <dbReference type="Proteomes" id="UP000027180"/>
    </source>
</evidence>
<proteinExistence type="predicted"/>
<sequence>MINVAFDELYANYPSSATYRPNYVSQQDLFRELGWDALLNNPLYANTCAVRVSLALVKSGIKISPKSHNILKGPHANKGLEVSMRRLADLLATSRYLGTYESYTSATAQSGIGARKGVVAFNGIPGYRGGGHIDLVIGAADAAQCASSCYYQSQSIWFWPLLSSRTS</sequence>
<dbReference type="RefSeq" id="WP_245308106.1">
    <property type="nucleotide sequence ID" value="NZ_CP006990.1"/>
</dbReference>
<dbReference type="HOGENOM" id="CLU_1616264_0_0_5"/>
<gene>
    <name evidence="1" type="ORF">IE4771_PD00439</name>
</gene>
<dbReference type="InterPro" id="IPR025562">
    <property type="entry name" value="Tae4"/>
</dbReference>
<reference evidence="1 2" key="1">
    <citation type="submission" date="2013-12" db="EMBL/GenBank/DDBJ databases">
        <title>Complete genome sequence of Rhizobium etli bv. mimosae IE4771.</title>
        <authorList>
            <person name="Bustos P."/>
            <person name="Santamaria R.I."/>
            <person name="Lozano L."/>
            <person name="Ormeno-Orrillo E."/>
            <person name="Rogel M.A."/>
            <person name="Romero D."/>
            <person name="Cevallos M.A."/>
            <person name="Martinez-Romero E."/>
            <person name="Gonzalez V."/>
        </authorList>
    </citation>
    <scope>NUCLEOTIDE SEQUENCE [LARGE SCALE GENOMIC DNA]</scope>
    <source>
        <strain evidence="1 2">IE4771</strain>
        <plasmid evidence="2">Plasmid pRetIE4771d</plasmid>
    </source>
</reference>
<dbReference type="Gene3D" id="3.90.1720.80">
    <property type="match status" value="1"/>
</dbReference>
<geneLocation type="plasmid" evidence="1 2">
    <name>pRetIE4771d</name>
</geneLocation>
<dbReference type="EMBL" id="CP006990">
    <property type="protein sequence ID" value="AIC30994.1"/>
    <property type="molecule type" value="Genomic_DNA"/>
</dbReference>
<name>A0A060IBF5_RHIET</name>
<dbReference type="Gene3D" id="4.10.280.80">
    <property type="match status" value="1"/>
</dbReference>
<dbReference type="KEGG" id="rei:IE4771_PD00439"/>
<dbReference type="Proteomes" id="UP000027180">
    <property type="component" value="Plasmid pRetIE4771d"/>
</dbReference>
<evidence type="ECO:0000313" key="1">
    <source>
        <dbReference type="EMBL" id="AIC30994.1"/>
    </source>
</evidence>
<accession>A0A060IBF5</accession>
<dbReference type="Pfam" id="PF14113">
    <property type="entry name" value="Tae4"/>
    <property type="match status" value="1"/>
</dbReference>
<keyword evidence="1" id="KW-0614">Plasmid</keyword>
<protein>
    <submittedName>
        <fullName evidence="1">Uncharacterized protein</fullName>
    </submittedName>
</protein>
<dbReference type="AlphaFoldDB" id="A0A060IBF5"/>
<organism evidence="1 2">
    <name type="scientific">Rhizobium etli bv. mimosae str. IE4771</name>
    <dbReference type="NCBI Taxonomy" id="1432050"/>
    <lineage>
        <taxon>Bacteria</taxon>
        <taxon>Pseudomonadati</taxon>
        <taxon>Pseudomonadota</taxon>
        <taxon>Alphaproteobacteria</taxon>
        <taxon>Hyphomicrobiales</taxon>
        <taxon>Rhizobiaceae</taxon>
        <taxon>Rhizobium/Agrobacterium group</taxon>
        <taxon>Rhizobium</taxon>
    </lineage>
</organism>